<gene>
    <name evidence="1" type="ORF">E2C01_043196</name>
</gene>
<name>A0A5B7FVG0_PORTR</name>
<reference evidence="1 2" key="1">
    <citation type="submission" date="2019-05" db="EMBL/GenBank/DDBJ databases">
        <title>Another draft genome of Portunus trituberculatus and its Hox gene families provides insights of decapod evolution.</title>
        <authorList>
            <person name="Jeong J.-H."/>
            <person name="Song I."/>
            <person name="Kim S."/>
            <person name="Choi T."/>
            <person name="Kim D."/>
            <person name="Ryu S."/>
            <person name="Kim W."/>
        </authorList>
    </citation>
    <scope>NUCLEOTIDE SEQUENCE [LARGE SCALE GENOMIC DNA]</scope>
    <source>
        <tissue evidence="1">Muscle</tissue>
    </source>
</reference>
<dbReference type="EMBL" id="VSRR010008850">
    <property type="protein sequence ID" value="MPC49397.1"/>
    <property type="molecule type" value="Genomic_DNA"/>
</dbReference>
<dbReference type="AlphaFoldDB" id="A0A5B7FVG0"/>
<keyword evidence="2" id="KW-1185">Reference proteome</keyword>
<accession>A0A5B7FVG0</accession>
<proteinExistence type="predicted"/>
<comment type="caution">
    <text evidence="1">The sequence shown here is derived from an EMBL/GenBank/DDBJ whole genome shotgun (WGS) entry which is preliminary data.</text>
</comment>
<protein>
    <submittedName>
        <fullName evidence="1">Uncharacterized protein</fullName>
    </submittedName>
</protein>
<evidence type="ECO:0000313" key="2">
    <source>
        <dbReference type="Proteomes" id="UP000324222"/>
    </source>
</evidence>
<evidence type="ECO:0000313" key="1">
    <source>
        <dbReference type="EMBL" id="MPC49397.1"/>
    </source>
</evidence>
<organism evidence="1 2">
    <name type="scientific">Portunus trituberculatus</name>
    <name type="common">Swimming crab</name>
    <name type="synonym">Neptunus trituberculatus</name>
    <dbReference type="NCBI Taxonomy" id="210409"/>
    <lineage>
        <taxon>Eukaryota</taxon>
        <taxon>Metazoa</taxon>
        <taxon>Ecdysozoa</taxon>
        <taxon>Arthropoda</taxon>
        <taxon>Crustacea</taxon>
        <taxon>Multicrustacea</taxon>
        <taxon>Malacostraca</taxon>
        <taxon>Eumalacostraca</taxon>
        <taxon>Eucarida</taxon>
        <taxon>Decapoda</taxon>
        <taxon>Pleocyemata</taxon>
        <taxon>Brachyura</taxon>
        <taxon>Eubrachyura</taxon>
        <taxon>Portunoidea</taxon>
        <taxon>Portunidae</taxon>
        <taxon>Portuninae</taxon>
        <taxon>Portunus</taxon>
    </lineage>
</organism>
<sequence>MSFGLLTSVHPGVSLRCVRLQVYRYLAGHGHREPTRQVEVTFTGQLPPDSHDLGWWSMYSVRRFSPKLPRCFICQGFGDIQRHCGSQLLYGVCSGRHPTRVHQFSEGCGHNPACLMSELRQGSPSKLCSGRWRLPLSCSGWSAASGD</sequence>
<dbReference type="Proteomes" id="UP000324222">
    <property type="component" value="Unassembled WGS sequence"/>
</dbReference>